<dbReference type="AlphaFoldDB" id="A0AAW1NKI1"/>
<dbReference type="EMBL" id="JALJOQ010000246">
    <property type="protein sequence ID" value="KAK9787512.1"/>
    <property type="molecule type" value="Genomic_DNA"/>
</dbReference>
<reference evidence="1 2" key="1">
    <citation type="journal article" date="2024" name="Nat. Commun.">
        <title>Phylogenomics reveals the evolutionary origins of lichenization in chlorophyte algae.</title>
        <authorList>
            <person name="Puginier C."/>
            <person name="Libourel C."/>
            <person name="Otte J."/>
            <person name="Skaloud P."/>
            <person name="Haon M."/>
            <person name="Grisel S."/>
            <person name="Petersen M."/>
            <person name="Berrin J.G."/>
            <person name="Delaux P.M."/>
            <person name="Dal Grande F."/>
            <person name="Keller J."/>
        </authorList>
    </citation>
    <scope>NUCLEOTIDE SEQUENCE [LARGE SCALE GENOMIC DNA]</scope>
    <source>
        <strain evidence="1 2">SAG 2036</strain>
    </source>
</reference>
<dbReference type="Pfam" id="PF06101">
    <property type="entry name" value="Vps62"/>
    <property type="match status" value="1"/>
</dbReference>
<dbReference type="Proteomes" id="UP001465755">
    <property type="component" value="Unassembled WGS sequence"/>
</dbReference>
<dbReference type="InterPro" id="IPR009291">
    <property type="entry name" value="Vps62"/>
</dbReference>
<comment type="caution">
    <text evidence="1">The sequence shown here is derived from an EMBL/GenBank/DDBJ whole genome shotgun (WGS) entry which is preliminary data.</text>
</comment>
<protein>
    <submittedName>
        <fullName evidence="1">Uncharacterized protein</fullName>
    </submittedName>
</protein>
<name>A0AAW1NKI1_9CHLO</name>
<dbReference type="PANTHER" id="PTHR48174:SF5">
    <property type="entry name" value="VACUOLAR PROTEIN SORTING-ASSOCIATED PROTEIN 62"/>
    <property type="match status" value="1"/>
</dbReference>
<evidence type="ECO:0000313" key="1">
    <source>
        <dbReference type="EMBL" id="KAK9787512.1"/>
    </source>
</evidence>
<accession>A0AAW1NKI1</accession>
<organism evidence="1 2">
    <name type="scientific">Symbiochloris irregularis</name>
    <dbReference type="NCBI Taxonomy" id="706552"/>
    <lineage>
        <taxon>Eukaryota</taxon>
        <taxon>Viridiplantae</taxon>
        <taxon>Chlorophyta</taxon>
        <taxon>core chlorophytes</taxon>
        <taxon>Trebouxiophyceae</taxon>
        <taxon>Trebouxiales</taxon>
        <taxon>Trebouxiaceae</taxon>
        <taxon>Symbiochloris</taxon>
    </lineage>
</organism>
<gene>
    <name evidence="1" type="ORF">WJX73_007386</name>
</gene>
<dbReference type="PANTHER" id="PTHR48174">
    <property type="entry name" value="DUF946 FAMILY PROTEIN"/>
    <property type="match status" value="1"/>
</dbReference>
<evidence type="ECO:0000313" key="2">
    <source>
        <dbReference type="Proteomes" id="UP001465755"/>
    </source>
</evidence>
<sequence length="402" mass="44333">MPGASPDPDAKSRALEACAEQHLDLLQCFRNCRSLFGFCCREEHTAFWDCYKTERGIDSPPIPFADAVKGFFSGLTAAPSPQQQFFMQNAFLHLAPSPDVCKPGRGELLASKGSITAKLLLQLQEHHDPMCMVMSLDLEAKKGCAQDALHTVPLYVHAKEVCTPEGTIEALELTYITFYAHNGWYALAGFSWSPRVGAHDGDWEHLTMRLQAPSFSLQGVWFNAHRPCDGCWLPAAQVERTASGRPIAYVARHGHGTYPHAGVYKRAGFFANDHCSDHGPEWNPDRCVLLPSWTQVQAATDSAGPVTWMRVSSRGSRIASSLPLAPTVSTRNVSKSSDADTTPDTQGVEVVEEPALWLQFRGMWGTTPGPACQTWWARAECPVSRGVFLRIVGHLWPERDNA</sequence>
<keyword evidence="2" id="KW-1185">Reference proteome</keyword>
<proteinExistence type="predicted"/>